<protein>
    <submittedName>
        <fullName evidence="2">Uncharacterized protein</fullName>
    </submittedName>
</protein>
<organism evidence="2 3">
    <name type="scientific">Dibothriocephalus latus</name>
    <name type="common">Fish tapeworm</name>
    <name type="synonym">Diphyllobothrium latum</name>
    <dbReference type="NCBI Taxonomy" id="60516"/>
    <lineage>
        <taxon>Eukaryota</taxon>
        <taxon>Metazoa</taxon>
        <taxon>Spiralia</taxon>
        <taxon>Lophotrochozoa</taxon>
        <taxon>Platyhelminthes</taxon>
        <taxon>Cestoda</taxon>
        <taxon>Eucestoda</taxon>
        <taxon>Diphyllobothriidea</taxon>
        <taxon>Diphyllobothriidae</taxon>
        <taxon>Dibothriocephalus</taxon>
    </lineage>
</organism>
<feature type="compositionally biased region" description="Acidic residues" evidence="1">
    <location>
        <begin position="184"/>
        <end position="195"/>
    </location>
</feature>
<dbReference type="OrthoDB" id="6239881at2759"/>
<name>A0A3P6U499_DIBLA</name>
<gene>
    <name evidence="2" type="ORF">DILT_LOCUS2328</name>
</gene>
<dbReference type="AlphaFoldDB" id="A0A3P6U499"/>
<proteinExistence type="predicted"/>
<dbReference type="EMBL" id="UYRU01041949">
    <property type="protein sequence ID" value="VDK71461.1"/>
    <property type="molecule type" value="Genomic_DNA"/>
</dbReference>
<evidence type="ECO:0000313" key="2">
    <source>
        <dbReference type="EMBL" id="VDK71461.1"/>
    </source>
</evidence>
<feature type="region of interest" description="Disordered" evidence="1">
    <location>
        <begin position="104"/>
        <end position="203"/>
    </location>
</feature>
<dbReference type="Proteomes" id="UP000281553">
    <property type="component" value="Unassembled WGS sequence"/>
</dbReference>
<evidence type="ECO:0000256" key="1">
    <source>
        <dbReference type="SAM" id="MobiDB-lite"/>
    </source>
</evidence>
<feature type="compositionally biased region" description="Basic and acidic residues" evidence="1">
    <location>
        <begin position="104"/>
        <end position="113"/>
    </location>
</feature>
<keyword evidence="3" id="KW-1185">Reference proteome</keyword>
<reference evidence="2 3" key="1">
    <citation type="submission" date="2018-11" db="EMBL/GenBank/DDBJ databases">
        <authorList>
            <consortium name="Pathogen Informatics"/>
        </authorList>
    </citation>
    <scope>NUCLEOTIDE SEQUENCE [LARGE SCALE GENOMIC DNA]</scope>
</reference>
<evidence type="ECO:0000313" key="3">
    <source>
        <dbReference type="Proteomes" id="UP000281553"/>
    </source>
</evidence>
<accession>A0A3P6U499</accession>
<sequence length="255" mass="29783">MNLVVEETDSEGRAIYFKSPADISKAVTFGKNDISTQERKVKQRIDYKTTKGVYPCEADSNVLFIVTHNEKSKPQLRVLRLPSDAKATQLRYFIDQLQLTPLYKREQPDKINPESRPLSRTTQTMQRPPPRMEMDDFDDIQIYRPKLRVNRPEVYNKGGSDGRRRPPSRMQRRRLEDSTSSSDWSEDDAPEDEDSGFSGNSRFRSDYNYSRISRLQEVRQGKSSSEVIKVEWIYFDNAHAHPNRKMILVLDEDQD</sequence>